<keyword evidence="2" id="KW-1185">Reference proteome</keyword>
<name>A0A518GHH1_9BACT</name>
<dbReference type="EMBL" id="CP036298">
    <property type="protein sequence ID" value="QDV28042.1"/>
    <property type="molecule type" value="Genomic_DNA"/>
</dbReference>
<dbReference type="AlphaFoldDB" id="A0A518GHH1"/>
<organism evidence="1 2">
    <name type="scientific">Aureliella helgolandensis</name>
    <dbReference type="NCBI Taxonomy" id="2527968"/>
    <lineage>
        <taxon>Bacteria</taxon>
        <taxon>Pseudomonadati</taxon>
        <taxon>Planctomycetota</taxon>
        <taxon>Planctomycetia</taxon>
        <taxon>Pirellulales</taxon>
        <taxon>Pirellulaceae</taxon>
        <taxon>Aureliella</taxon>
    </lineage>
</organism>
<evidence type="ECO:0008006" key="3">
    <source>
        <dbReference type="Google" id="ProtNLM"/>
    </source>
</evidence>
<dbReference type="OrthoDB" id="285745at2"/>
<dbReference type="KEGG" id="ahel:Q31a_64350"/>
<evidence type="ECO:0000313" key="2">
    <source>
        <dbReference type="Proteomes" id="UP000318017"/>
    </source>
</evidence>
<dbReference type="Proteomes" id="UP000318017">
    <property type="component" value="Chromosome"/>
</dbReference>
<proteinExistence type="predicted"/>
<gene>
    <name evidence="1" type="ORF">Q31a_64350</name>
</gene>
<dbReference type="RefSeq" id="WP_145086369.1">
    <property type="nucleotide sequence ID" value="NZ_CP036298.1"/>
</dbReference>
<accession>A0A518GHH1</accession>
<protein>
    <recommendedName>
        <fullName evidence="3">DUF3137 domain-containing protein</fullName>
    </recommendedName>
</protein>
<evidence type="ECO:0000313" key="1">
    <source>
        <dbReference type="EMBL" id="QDV28042.1"/>
    </source>
</evidence>
<sequence length="217" mass="25057">MSTIVIIVGVLLIMGGVHFYSSLKEKERRASFKREAEAMGLSCHDRLLQTDEIDFNVFPLASRGRSQESTNSIVADSGELRMVVFDFKYVTGSGKNKSVHRQSVMMASSDRLHLPEFTLTPESFWQRFAEFMTGKDIDFEEDPEFSKAFYLRSPSEQNVRNYMTPARRHALLKYPQVYLEARFQGFILYHPRSRLKVEEVKTFMEDALGIYAALLEE</sequence>
<reference evidence="1 2" key="1">
    <citation type="submission" date="2019-02" db="EMBL/GenBank/DDBJ databases">
        <title>Deep-cultivation of Planctomycetes and their phenomic and genomic characterization uncovers novel biology.</title>
        <authorList>
            <person name="Wiegand S."/>
            <person name="Jogler M."/>
            <person name="Boedeker C."/>
            <person name="Pinto D."/>
            <person name="Vollmers J."/>
            <person name="Rivas-Marin E."/>
            <person name="Kohn T."/>
            <person name="Peeters S.H."/>
            <person name="Heuer A."/>
            <person name="Rast P."/>
            <person name="Oberbeckmann S."/>
            <person name="Bunk B."/>
            <person name="Jeske O."/>
            <person name="Meyerdierks A."/>
            <person name="Storesund J.E."/>
            <person name="Kallscheuer N."/>
            <person name="Luecker S."/>
            <person name="Lage O.M."/>
            <person name="Pohl T."/>
            <person name="Merkel B.J."/>
            <person name="Hornburger P."/>
            <person name="Mueller R.-W."/>
            <person name="Bruemmer F."/>
            <person name="Labrenz M."/>
            <person name="Spormann A.M."/>
            <person name="Op den Camp H."/>
            <person name="Overmann J."/>
            <person name="Amann R."/>
            <person name="Jetten M.S.M."/>
            <person name="Mascher T."/>
            <person name="Medema M.H."/>
            <person name="Devos D.P."/>
            <person name="Kaster A.-K."/>
            <person name="Ovreas L."/>
            <person name="Rohde M."/>
            <person name="Galperin M.Y."/>
            <person name="Jogler C."/>
        </authorList>
    </citation>
    <scope>NUCLEOTIDE SEQUENCE [LARGE SCALE GENOMIC DNA]</scope>
    <source>
        <strain evidence="1 2">Q31a</strain>
    </source>
</reference>